<proteinExistence type="predicted"/>
<dbReference type="OMA" id="WIGHYAN"/>
<dbReference type="AlphaFoldDB" id="A0A059DGH6"/>
<dbReference type="Pfam" id="PF14111">
    <property type="entry name" value="DUF4283"/>
    <property type="match status" value="1"/>
</dbReference>
<dbReference type="Pfam" id="PF14392">
    <property type="entry name" value="zf-CCHC_4"/>
    <property type="match status" value="1"/>
</dbReference>
<dbReference type="InParanoid" id="A0A059DGH6"/>
<dbReference type="STRING" id="71139.A0A059DGH6"/>
<sequence length="309" mass="36374">MANIEENHLRLAALCGRMGDLWSEEDITDLGDNIPEEEQKQNELTLYGKLYLKPNVNFQVFCSTMKRAWKIDTVKCEQIAPGYFSFMFQSSEERRRVIETRPWSFASNLLVLKEGDPNIPEHCYEFTHYAFWVHFIRLPQARVNEESICLLALRMGRVEEIKIEARGNNSAKIGKARVVLNLAKPLKTRTVINCGDKKWWINYKYERLPHYCYSYGWIGHYANYCTEISYEEMGLAQDLLGRFGSWLKAEVREESPYWKTFYGKIESLVLGEEVVMETQREEIESTMKTIVELITRWHLSLFSPKKHNR</sequence>
<name>A0A059DGH6_EUCGR</name>
<reference evidence="3" key="1">
    <citation type="submission" date="2013-07" db="EMBL/GenBank/DDBJ databases">
        <title>The genome of Eucalyptus grandis.</title>
        <authorList>
            <person name="Schmutz J."/>
            <person name="Hayes R."/>
            <person name="Myburg A."/>
            <person name="Tuskan G."/>
            <person name="Grattapaglia D."/>
            <person name="Rokhsar D.S."/>
        </authorList>
    </citation>
    <scope>NUCLEOTIDE SEQUENCE</scope>
    <source>
        <tissue evidence="3">Leaf extractions</tissue>
    </source>
</reference>
<dbReference type="Gramene" id="KCW89559">
    <property type="protein sequence ID" value="KCW89559"/>
    <property type="gene ID" value="EUGRSUZ_A01843"/>
</dbReference>
<evidence type="ECO:0000313" key="3">
    <source>
        <dbReference type="EMBL" id="KCW89559.1"/>
    </source>
</evidence>
<organism evidence="3">
    <name type="scientific">Eucalyptus grandis</name>
    <name type="common">Flooded gum</name>
    <dbReference type="NCBI Taxonomy" id="71139"/>
    <lineage>
        <taxon>Eukaryota</taxon>
        <taxon>Viridiplantae</taxon>
        <taxon>Streptophyta</taxon>
        <taxon>Embryophyta</taxon>
        <taxon>Tracheophyta</taxon>
        <taxon>Spermatophyta</taxon>
        <taxon>Magnoliopsida</taxon>
        <taxon>eudicotyledons</taxon>
        <taxon>Gunneridae</taxon>
        <taxon>Pentapetalae</taxon>
        <taxon>rosids</taxon>
        <taxon>malvids</taxon>
        <taxon>Myrtales</taxon>
        <taxon>Myrtaceae</taxon>
        <taxon>Myrtoideae</taxon>
        <taxon>Eucalypteae</taxon>
        <taxon>Eucalyptus</taxon>
    </lineage>
</organism>
<dbReference type="EMBL" id="KK198753">
    <property type="protein sequence ID" value="KCW89559.1"/>
    <property type="molecule type" value="Genomic_DNA"/>
</dbReference>
<dbReference type="InterPro" id="IPR025836">
    <property type="entry name" value="Zn_knuckle_CX2CX4HX4C"/>
</dbReference>
<protein>
    <recommendedName>
        <fullName evidence="4">DUF4283 domain-containing protein</fullName>
    </recommendedName>
</protein>
<accession>A0A059DGH6</accession>
<feature type="domain" description="Zinc knuckle CX2CX4HX4C" evidence="2">
    <location>
        <begin position="182"/>
        <end position="226"/>
    </location>
</feature>
<evidence type="ECO:0000259" key="2">
    <source>
        <dbReference type="Pfam" id="PF14392"/>
    </source>
</evidence>
<gene>
    <name evidence="3" type="ORF">EUGRSUZ_A01843</name>
</gene>
<dbReference type="PANTHER" id="PTHR31286:SF99">
    <property type="entry name" value="DUF4283 DOMAIN-CONTAINING PROTEIN"/>
    <property type="match status" value="1"/>
</dbReference>
<feature type="domain" description="DUF4283" evidence="1">
    <location>
        <begin position="40"/>
        <end position="114"/>
    </location>
</feature>
<dbReference type="PANTHER" id="PTHR31286">
    <property type="entry name" value="GLYCINE-RICH CELL WALL STRUCTURAL PROTEIN 1.8-LIKE"/>
    <property type="match status" value="1"/>
</dbReference>
<dbReference type="InterPro" id="IPR040256">
    <property type="entry name" value="At4g02000-like"/>
</dbReference>
<dbReference type="InterPro" id="IPR025558">
    <property type="entry name" value="DUF4283"/>
</dbReference>
<evidence type="ECO:0000259" key="1">
    <source>
        <dbReference type="Pfam" id="PF14111"/>
    </source>
</evidence>
<evidence type="ECO:0008006" key="4">
    <source>
        <dbReference type="Google" id="ProtNLM"/>
    </source>
</evidence>